<feature type="region of interest" description="Disordered" evidence="1">
    <location>
        <begin position="1"/>
        <end position="34"/>
    </location>
</feature>
<reference evidence="3" key="1">
    <citation type="journal article" date="2019" name="Int. J. Syst. Evol. Microbiol.">
        <title>The Global Catalogue of Microorganisms (GCM) 10K type strain sequencing project: providing services to taxonomists for standard genome sequencing and annotation.</title>
        <authorList>
            <consortium name="The Broad Institute Genomics Platform"/>
            <consortium name="The Broad Institute Genome Sequencing Center for Infectious Disease"/>
            <person name="Wu L."/>
            <person name="Ma J."/>
        </authorList>
    </citation>
    <scope>NUCLEOTIDE SEQUENCE [LARGE SCALE GENOMIC DNA]</scope>
    <source>
        <strain evidence="3">JCM 11496</strain>
    </source>
</reference>
<evidence type="ECO:0000313" key="2">
    <source>
        <dbReference type="EMBL" id="MFD1845927.1"/>
    </source>
</evidence>
<evidence type="ECO:0000256" key="1">
    <source>
        <dbReference type="SAM" id="MobiDB-lite"/>
    </source>
</evidence>
<gene>
    <name evidence="2" type="ORF">ACFSFX_04885</name>
</gene>
<dbReference type="PANTHER" id="PTHR39441">
    <property type="entry name" value="DUF2252 DOMAIN-CONTAINING PROTEIN"/>
    <property type="match status" value="1"/>
</dbReference>
<name>A0ABW4Q5A3_9MICC</name>
<dbReference type="PANTHER" id="PTHR39441:SF1">
    <property type="entry name" value="DUF2252 DOMAIN-CONTAINING PROTEIN"/>
    <property type="match status" value="1"/>
</dbReference>
<keyword evidence="3" id="KW-1185">Reference proteome</keyword>
<organism evidence="2 3">
    <name type="scientific">Arthrobacter flavus</name>
    <dbReference type="NCBI Taxonomy" id="95172"/>
    <lineage>
        <taxon>Bacteria</taxon>
        <taxon>Bacillati</taxon>
        <taxon>Actinomycetota</taxon>
        <taxon>Actinomycetes</taxon>
        <taxon>Micrococcales</taxon>
        <taxon>Micrococcaceae</taxon>
        <taxon>Arthrobacter</taxon>
    </lineage>
</organism>
<accession>A0ABW4Q5A3</accession>
<dbReference type="RefSeq" id="WP_377959538.1">
    <property type="nucleotide sequence ID" value="NZ_JBHUGA010000011.1"/>
</dbReference>
<sequence>MVNVNTLDTDGRRLRKSTPRSSHGAWRPSPDRPNPLEVLHAQEQGRVAELIPLRNERMGESPFAFFRGAAAVMAADLVDTPHTGLNVQLCGDAHIGNFGVFASLERRLIFDINDFDETLPGPWEWDLKRLVASVEIAARNRGFPKEQRLTAVLGAARTYREAMGSFAAMTPLEVWYQLFDVASMLPEIRRSLSSQQFRDVQHEINRALSKTSTKAARKLTHLVHGQPRIISDPPLVVPLTELVPGVEAELLAEGIGEVIASYRLTLPRDRQFLLRHYQFKDVARKVVGVGSVGTRSWIVLLVGREHGDPLVLQLKQATPAVLEAFLGPSTYQNHGERVIEGQRLIQASGDVLLGWLRTKGLDGVDRDFYVRQLWDWKSSTDLGRVSGPGLAAHSRLCAWTLARAHARTGNPQAIASYLGTGGVFDRDLAAFAAAYADQNEADFAAFTGTRSSATSSSPV</sequence>
<proteinExistence type="predicted"/>
<evidence type="ECO:0000313" key="3">
    <source>
        <dbReference type="Proteomes" id="UP001597307"/>
    </source>
</evidence>
<dbReference type="EMBL" id="JBHUGA010000011">
    <property type="protein sequence ID" value="MFD1845927.1"/>
    <property type="molecule type" value="Genomic_DNA"/>
</dbReference>
<comment type="caution">
    <text evidence="2">The sequence shown here is derived from an EMBL/GenBank/DDBJ whole genome shotgun (WGS) entry which is preliminary data.</text>
</comment>
<dbReference type="InterPro" id="IPR018721">
    <property type="entry name" value="DUF2252"/>
</dbReference>
<dbReference type="Proteomes" id="UP001597307">
    <property type="component" value="Unassembled WGS sequence"/>
</dbReference>
<protein>
    <submittedName>
        <fullName evidence="2">DUF2252 domain-containing protein</fullName>
    </submittedName>
</protein>
<dbReference type="Pfam" id="PF10009">
    <property type="entry name" value="DUF2252"/>
    <property type="match status" value="1"/>
</dbReference>